<organism evidence="2 3">
    <name type="scientific">Odynerus spinipes</name>
    <dbReference type="NCBI Taxonomy" id="1348599"/>
    <lineage>
        <taxon>Eukaryota</taxon>
        <taxon>Metazoa</taxon>
        <taxon>Ecdysozoa</taxon>
        <taxon>Arthropoda</taxon>
        <taxon>Hexapoda</taxon>
        <taxon>Insecta</taxon>
        <taxon>Pterygota</taxon>
        <taxon>Neoptera</taxon>
        <taxon>Endopterygota</taxon>
        <taxon>Hymenoptera</taxon>
        <taxon>Apocrita</taxon>
        <taxon>Aculeata</taxon>
        <taxon>Vespoidea</taxon>
        <taxon>Vespidae</taxon>
        <taxon>Eumeninae</taxon>
        <taxon>Odynerus</taxon>
    </lineage>
</organism>
<sequence length="112" mass="13410">MENNNRLDEVNMDHVESMVDDDIVSHLEKHLSKRQLKRAKRTEKWLERKNEKRRQERARTREKRAFARANNIDLGPSRKALKRSTMAESSYTKVLYIKQKSNCTLAVFFNKF</sequence>
<evidence type="ECO:0000313" key="2">
    <source>
        <dbReference type="EMBL" id="KAK2587520.1"/>
    </source>
</evidence>
<proteinExistence type="predicted"/>
<evidence type="ECO:0000256" key="1">
    <source>
        <dbReference type="SAM" id="MobiDB-lite"/>
    </source>
</evidence>
<reference evidence="2" key="1">
    <citation type="submission" date="2021-08" db="EMBL/GenBank/DDBJ databases">
        <authorList>
            <person name="Misof B."/>
            <person name="Oliver O."/>
            <person name="Podsiadlowski L."/>
            <person name="Donath A."/>
            <person name="Peters R."/>
            <person name="Mayer C."/>
            <person name="Rust J."/>
            <person name="Gunkel S."/>
            <person name="Lesny P."/>
            <person name="Martin S."/>
            <person name="Oeyen J.P."/>
            <person name="Petersen M."/>
            <person name="Panagiotis P."/>
            <person name="Wilbrandt J."/>
            <person name="Tanja T."/>
        </authorList>
    </citation>
    <scope>NUCLEOTIDE SEQUENCE</scope>
    <source>
        <strain evidence="2">GBR_01_08_01A</strain>
        <tissue evidence="2">Thorax + abdomen</tissue>
    </source>
</reference>
<keyword evidence="3" id="KW-1185">Reference proteome</keyword>
<name>A0AAD9RX19_9HYME</name>
<feature type="region of interest" description="Disordered" evidence="1">
    <location>
        <begin position="33"/>
        <end position="74"/>
    </location>
</feature>
<accession>A0AAD9RX19</accession>
<dbReference type="EMBL" id="JAIFRP010000007">
    <property type="protein sequence ID" value="KAK2587520.1"/>
    <property type="molecule type" value="Genomic_DNA"/>
</dbReference>
<comment type="caution">
    <text evidence="2">The sequence shown here is derived from an EMBL/GenBank/DDBJ whole genome shotgun (WGS) entry which is preliminary data.</text>
</comment>
<evidence type="ECO:0000313" key="3">
    <source>
        <dbReference type="Proteomes" id="UP001258017"/>
    </source>
</evidence>
<reference evidence="2" key="2">
    <citation type="journal article" date="2023" name="Commun. Biol.">
        <title>Intrasexual cuticular hydrocarbon dimorphism in a wasp sheds light on hydrocarbon biosynthesis genes in Hymenoptera.</title>
        <authorList>
            <person name="Moris V.C."/>
            <person name="Podsiadlowski L."/>
            <person name="Martin S."/>
            <person name="Oeyen J.P."/>
            <person name="Donath A."/>
            <person name="Petersen M."/>
            <person name="Wilbrandt J."/>
            <person name="Misof B."/>
            <person name="Liedtke D."/>
            <person name="Thamm M."/>
            <person name="Scheiner R."/>
            <person name="Schmitt T."/>
            <person name="Niehuis O."/>
        </authorList>
    </citation>
    <scope>NUCLEOTIDE SEQUENCE</scope>
    <source>
        <strain evidence="2">GBR_01_08_01A</strain>
    </source>
</reference>
<protein>
    <submittedName>
        <fullName evidence="2">Uncharacterized protein</fullName>
    </submittedName>
</protein>
<feature type="compositionally biased region" description="Basic and acidic residues" evidence="1">
    <location>
        <begin position="42"/>
        <end position="65"/>
    </location>
</feature>
<dbReference type="AlphaFoldDB" id="A0AAD9RX19"/>
<dbReference type="Proteomes" id="UP001258017">
    <property type="component" value="Unassembled WGS sequence"/>
</dbReference>
<gene>
    <name evidence="2" type="ORF">KPH14_003216</name>
</gene>